<reference evidence="2" key="2">
    <citation type="submission" date="2020-09" db="EMBL/GenBank/DDBJ databases">
        <authorList>
            <person name="Sun Q."/>
            <person name="Ohkuma M."/>
        </authorList>
    </citation>
    <scope>NUCLEOTIDE SEQUENCE</scope>
    <source>
        <strain evidence="2">JCM 3035</strain>
    </source>
</reference>
<feature type="region of interest" description="Disordered" evidence="1">
    <location>
        <begin position="21"/>
        <end position="64"/>
    </location>
</feature>
<name>A0A917QLP2_9ACTN</name>
<dbReference type="Proteomes" id="UP000637788">
    <property type="component" value="Unassembled WGS sequence"/>
</dbReference>
<comment type="caution">
    <text evidence="2">The sequence shown here is derived from an EMBL/GenBank/DDBJ whole genome shotgun (WGS) entry which is preliminary data.</text>
</comment>
<protein>
    <submittedName>
        <fullName evidence="2">Uncharacterized protein</fullName>
    </submittedName>
</protein>
<reference evidence="2" key="1">
    <citation type="journal article" date="2014" name="Int. J. Syst. Evol. Microbiol.">
        <title>Complete genome sequence of Corynebacterium casei LMG S-19264T (=DSM 44701T), isolated from a smear-ripened cheese.</title>
        <authorList>
            <consortium name="US DOE Joint Genome Institute (JGI-PGF)"/>
            <person name="Walter F."/>
            <person name="Albersmeier A."/>
            <person name="Kalinowski J."/>
            <person name="Ruckert C."/>
        </authorList>
    </citation>
    <scope>NUCLEOTIDE SEQUENCE</scope>
    <source>
        <strain evidence="2">JCM 3035</strain>
    </source>
</reference>
<keyword evidence="3" id="KW-1185">Reference proteome</keyword>
<sequence length="64" mass="6656">MTLRVAAAGASWLVAQFPAPLKSKSLRLPAPRTSPGLGKARTPDDPQPPSGGRGRGPVRRMPVA</sequence>
<evidence type="ECO:0000313" key="3">
    <source>
        <dbReference type="Proteomes" id="UP000637788"/>
    </source>
</evidence>
<gene>
    <name evidence="2" type="ORF">GCM10010094_16780</name>
</gene>
<evidence type="ECO:0000313" key="2">
    <source>
        <dbReference type="EMBL" id="GGK57063.1"/>
    </source>
</evidence>
<organism evidence="2 3">
    <name type="scientific">Streptomyces flaveus</name>
    <dbReference type="NCBI Taxonomy" id="66370"/>
    <lineage>
        <taxon>Bacteria</taxon>
        <taxon>Bacillati</taxon>
        <taxon>Actinomycetota</taxon>
        <taxon>Actinomycetes</taxon>
        <taxon>Kitasatosporales</taxon>
        <taxon>Streptomycetaceae</taxon>
        <taxon>Streptomyces</taxon>
        <taxon>Streptomyces aurantiacus group</taxon>
    </lineage>
</organism>
<evidence type="ECO:0000256" key="1">
    <source>
        <dbReference type="SAM" id="MobiDB-lite"/>
    </source>
</evidence>
<dbReference type="AlphaFoldDB" id="A0A917QLP2"/>
<proteinExistence type="predicted"/>
<dbReference type="EMBL" id="BMPQ01000003">
    <property type="protein sequence ID" value="GGK57063.1"/>
    <property type="molecule type" value="Genomic_DNA"/>
</dbReference>
<accession>A0A917QLP2</accession>